<dbReference type="AlphaFoldDB" id="A0A834W3D8"/>
<accession>A0A834W3D8</accession>
<evidence type="ECO:0000313" key="2">
    <source>
        <dbReference type="Proteomes" id="UP000634136"/>
    </source>
</evidence>
<keyword evidence="2" id="KW-1185">Reference proteome</keyword>
<dbReference type="Proteomes" id="UP000634136">
    <property type="component" value="Unassembled WGS sequence"/>
</dbReference>
<evidence type="ECO:0000313" key="1">
    <source>
        <dbReference type="EMBL" id="KAF7807138.1"/>
    </source>
</evidence>
<name>A0A834W3D8_9FABA</name>
<comment type="caution">
    <text evidence="1">The sequence shown here is derived from an EMBL/GenBank/DDBJ whole genome shotgun (WGS) entry which is preliminary data.</text>
</comment>
<sequence>MGFGSHVTWLKIVYNERERECVAPKNMKTRFSPARLIS</sequence>
<proteinExistence type="predicted"/>
<dbReference type="EMBL" id="JAAIUW010000012">
    <property type="protein sequence ID" value="KAF7807138.1"/>
    <property type="molecule type" value="Genomic_DNA"/>
</dbReference>
<gene>
    <name evidence="1" type="ORF">G2W53_039299</name>
</gene>
<protein>
    <submittedName>
        <fullName evidence="1">Uncharacterized protein</fullName>
    </submittedName>
</protein>
<reference evidence="1" key="1">
    <citation type="submission" date="2020-09" db="EMBL/GenBank/DDBJ databases">
        <title>Genome-Enabled Discovery of Anthraquinone Biosynthesis in Senna tora.</title>
        <authorList>
            <person name="Kang S.-H."/>
            <person name="Pandey R.P."/>
            <person name="Lee C.-M."/>
            <person name="Sim J.-S."/>
            <person name="Jeong J.-T."/>
            <person name="Choi B.-S."/>
            <person name="Jung M."/>
            <person name="Ginzburg D."/>
            <person name="Zhao K."/>
            <person name="Won S.Y."/>
            <person name="Oh T.-J."/>
            <person name="Yu Y."/>
            <person name="Kim N.-H."/>
            <person name="Lee O.R."/>
            <person name="Lee T.-H."/>
            <person name="Bashyal P."/>
            <person name="Kim T.-S."/>
            <person name="Lee W.-H."/>
            <person name="Kawkins C."/>
            <person name="Kim C.-K."/>
            <person name="Kim J.S."/>
            <person name="Ahn B.O."/>
            <person name="Rhee S.Y."/>
            <person name="Sohng J.K."/>
        </authorList>
    </citation>
    <scope>NUCLEOTIDE SEQUENCE</scope>
    <source>
        <tissue evidence="1">Leaf</tissue>
    </source>
</reference>
<organism evidence="1 2">
    <name type="scientific">Senna tora</name>
    <dbReference type="NCBI Taxonomy" id="362788"/>
    <lineage>
        <taxon>Eukaryota</taxon>
        <taxon>Viridiplantae</taxon>
        <taxon>Streptophyta</taxon>
        <taxon>Embryophyta</taxon>
        <taxon>Tracheophyta</taxon>
        <taxon>Spermatophyta</taxon>
        <taxon>Magnoliopsida</taxon>
        <taxon>eudicotyledons</taxon>
        <taxon>Gunneridae</taxon>
        <taxon>Pentapetalae</taxon>
        <taxon>rosids</taxon>
        <taxon>fabids</taxon>
        <taxon>Fabales</taxon>
        <taxon>Fabaceae</taxon>
        <taxon>Caesalpinioideae</taxon>
        <taxon>Cassia clade</taxon>
        <taxon>Senna</taxon>
    </lineage>
</organism>